<keyword evidence="1" id="KW-0812">Transmembrane</keyword>
<evidence type="ECO:0000313" key="3">
    <source>
        <dbReference type="Proteomes" id="UP000315689"/>
    </source>
</evidence>
<reference evidence="2 3" key="1">
    <citation type="submission" date="2017-07" db="EMBL/GenBank/DDBJ databases">
        <title>Mechanisms for carbon and nitrogen cycling indicate functional differentiation within the Candidate Phyla Radiation.</title>
        <authorList>
            <person name="Danczak R.E."/>
            <person name="Johnston M.D."/>
            <person name="Kenah C."/>
            <person name="Slattery M."/>
            <person name="Wrighton K.C."/>
            <person name="Wilkins M.J."/>
        </authorList>
    </citation>
    <scope>NUCLEOTIDE SEQUENCE [LARGE SCALE GENOMIC DNA]</scope>
    <source>
        <strain evidence="2">Licking1014_7</strain>
    </source>
</reference>
<proteinExistence type="predicted"/>
<sequence length="230" mass="25866">MKIFRQNNQQKKGKRQGEDFYQDIDARSKKKRYCTCSSLMMVFVALFVLGALGIFWLFNALSKSNLAPERRIAPSTEALESYQTKLSEIIAQAFLNKEAGVKENVRLIITEEELTSILAQQGEELSKDRVSIKNLSIIIKPAEMEVFGEMVKPINSKIKIGVLPSAKNGSLDVAVKWVEAGRIKLPSFVAGELNKIIEAQIDEIVKKGSITYIEEINLLQGEIEIMGRMR</sequence>
<comment type="caution">
    <text evidence="2">The sequence shown here is derived from an EMBL/GenBank/DDBJ whole genome shotgun (WGS) entry which is preliminary data.</text>
</comment>
<organism evidence="2 3">
    <name type="scientific">Candidatus Berkelbacteria bacterium Licking1014_7</name>
    <dbReference type="NCBI Taxonomy" id="2017147"/>
    <lineage>
        <taxon>Bacteria</taxon>
        <taxon>Candidatus Berkelbacteria</taxon>
    </lineage>
</organism>
<keyword evidence="1" id="KW-1133">Transmembrane helix</keyword>
<protein>
    <submittedName>
        <fullName evidence="2">Uncharacterized protein</fullName>
    </submittedName>
</protein>
<accession>A0A554LJA9</accession>
<dbReference type="Proteomes" id="UP000315689">
    <property type="component" value="Unassembled WGS sequence"/>
</dbReference>
<gene>
    <name evidence="2" type="ORF">CEN89_330</name>
</gene>
<evidence type="ECO:0000256" key="1">
    <source>
        <dbReference type="SAM" id="Phobius"/>
    </source>
</evidence>
<dbReference type="AlphaFoldDB" id="A0A554LJA9"/>
<keyword evidence="1" id="KW-0472">Membrane</keyword>
<evidence type="ECO:0000313" key="2">
    <source>
        <dbReference type="EMBL" id="TSC92965.1"/>
    </source>
</evidence>
<name>A0A554LJA9_9BACT</name>
<dbReference type="EMBL" id="VMGK01000009">
    <property type="protein sequence ID" value="TSC92965.1"/>
    <property type="molecule type" value="Genomic_DNA"/>
</dbReference>
<feature type="transmembrane region" description="Helical" evidence="1">
    <location>
        <begin position="39"/>
        <end position="58"/>
    </location>
</feature>